<protein>
    <submittedName>
        <fullName evidence="1">Uncharacterized protein</fullName>
    </submittedName>
</protein>
<accession>A0ABR1HYP4</accession>
<comment type="caution">
    <text evidence="1">The sequence shown here is derived from an EMBL/GenBank/DDBJ whole genome shotgun (WGS) entry which is preliminary data.</text>
</comment>
<dbReference type="EMBL" id="JAZAVK010000067">
    <property type="protein sequence ID" value="KAK7426413.1"/>
    <property type="molecule type" value="Genomic_DNA"/>
</dbReference>
<organism evidence="1 2">
    <name type="scientific">Neonectria magnoliae</name>
    <dbReference type="NCBI Taxonomy" id="2732573"/>
    <lineage>
        <taxon>Eukaryota</taxon>
        <taxon>Fungi</taxon>
        <taxon>Dikarya</taxon>
        <taxon>Ascomycota</taxon>
        <taxon>Pezizomycotina</taxon>
        <taxon>Sordariomycetes</taxon>
        <taxon>Hypocreomycetidae</taxon>
        <taxon>Hypocreales</taxon>
        <taxon>Nectriaceae</taxon>
        <taxon>Neonectria</taxon>
    </lineage>
</organism>
<evidence type="ECO:0000313" key="1">
    <source>
        <dbReference type="EMBL" id="KAK7426413.1"/>
    </source>
</evidence>
<reference evidence="1 2" key="1">
    <citation type="journal article" date="2025" name="Microbiol. Resour. Announc.">
        <title>Draft genome sequences for Neonectria magnoliae and Neonectria punicea, canker pathogens of Liriodendron tulipifera and Acer saccharum in West Virginia.</title>
        <authorList>
            <person name="Petronek H.M."/>
            <person name="Kasson M.T."/>
            <person name="Metheny A.M."/>
            <person name="Stauder C.M."/>
            <person name="Lovett B."/>
            <person name="Lynch S.C."/>
            <person name="Garnas J.R."/>
            <person name="Kasson L.R."/>
            <person name="Stajich J.E."/>
        </authorList>
    </citation>
    <scope>NUCLEOTIDE SEQUENCE [LARGE SCALE GENOMIC DNA]</scope>
    <source>
        <strain evidence="1 2">NRRL 64651</strain>
    </source>
</reference>
<evidence type="ECO:0000313" key="2">
    <source>
        <dbReference type="Proteomes" id="UP001498421"/>
    </source>
</evidence>
<gene>
    <name evidence="1" type="ORF">QQZ08_007168</name>
</gene>
<proteinExistence type="predicted"/>
<sequence>MIARWRAQGSSLLEELWKCDEDLFEELLQDETDRLKPFWSGNSTTCETMVKDQVRGILQCGMELDQIMMVSKAIFFLRWDKDLQESADKLGFDSEAMEAVASTSPISDRSLVCYFVSPILCKAGNADGQNYDSRMVVIKANVVCN</sequence>
<name>A0ABR1HYP4_9HYPO</name>
<keyword evidence="2" id="KW-1185">Reference proteome</keyword>
<dbReference type="Proteomes" id="UP001498421">
    <property type="component" value="Unassembled WGS sequence"/>
</dbReference>